<dbReference type="STRING" id="795359.TOPB45_1054"/>
<protein>
    <submittedName>
        <fullName evidence="1">Uncharacterized protein</fullName>
    </submittedName>
</protein>
<proteinExistence type="predicted"/>
<name>F8C604_THEGP</name>
<organism evidence="1 2">
    <name type="scientific">Thermodesulfobacterium geofontis (strain OPF15)</name>
    <dbReference type="NCBI Taxonomy" id="795359"/>
    <lineage>
        <taxon>Bacteria</taxon>
        <taxon>Pseudomonadati</taxon>
        <taxon>Thermodesulfobacteriota</taxon>
        <taxon>Thermodesulfobacteria</taxon>
        <taxon>Thermodesulfobacteriales</taxon>
        <taxon>Thermodesulfobacteriaceae</taxon>
        <taxon>Thermodesulfobacterium</taxon>
    </lineage>
</organism>
<evidence type="ECO:0000313" key="1">
    <source>
        <dbReference type="EMBL" id="AEH23147.1"/>
    </source>
</evidence>
<dbReference type="AlphaFoldDB" id="F8C604"/>
<accession>F8C604</accession>
<sequence length="83" mass="9952">MQIYFTDEKTITDNITGEVFDLEEEQGVWTWERKVYVYNKLSRKEKLKTLMHEIVECFLVVYLGMKQDRAHKIASFVERVVGF</sequence>
<gene>
    <name evidence="1" type="ordered locus">TOPB45_1054</name>
</gene>
<dbReference type="PATRIC" id="fig|795359.3.peg.1064"/>
<dbReference type="Proteomes" id="UP000006583">
    <property type="component" value="Chromosome"/>
</dbReference>
<reference evidence="1 2" key="1">
    <citation type="journal article" date="2013" name="Genome Announc.">
        <title>Complete genome sequence of the hyperthermophilic sulfate-reducing bacterium Thermodesulfobacterium geofontis OPF15T.</title>
        <authorList>
            <person name="Elkins J.G."/>
            <person name="Hamilton-Brehm S.D."/>
            <person name="Lucas S."/>
            <person name="Han J."/>
            <person name="Lapidus A."/>
            <person name="Cheng J.F."/>
            <person name="Goodwin L.A."/>
            <person name="Pitluck S."/>
            <person name="Peters L."/>
            <person name="Mikhailova N."/>
            <person name="Davenport K.W."/>
            <person name="Detter J.C."/>
            <person name="Han C.S."/>
            <person name="Tapia R."/>
            <person name="Land M.L."/>
            <person name="Hauser L."/>
            <person name="Kyrpides N.C."/>
            <person name="Ivanova N.N."/>
            <person name="Pagani I."/>
            <person name="Bruce D."/>
            <person name="Woyke T."/>
            <person name="Cottingham R.W."/>
        </authorList>
    </citation>
    <scope>NUCLEOTIDE SEQUENCE [LARGE SCALE GENOMIC DNA]</scope>
    <source>
        <strain evidence="1 2">OPF15</strain>
    </source>
</reference>
<dbReference type="KEGG" id="top:TOPB45_1054"/>
<dbReference type="EMBL" id="CP002829">
    <property type="protein sequence ID" value="AEH23147.1"/>
    <property type="molecule type" value="Genomic_DNA"/>
</dbReference>
<dbReference type="HOGENOM" id="CLU_2541480_0_0_0"/>
<dbReference type="RefSeq" id="WP_013909845.1">
    <property type="nucleotide sequence ID" value="NC_015682.1"/>
</dbReference>
<keyword evidence="2" id="KW-1185">Reference proteome</keyword>
<evidence type="ECO:0000313" key="2">
    <source>
        <dbReference type="Proteomes" id="UP000006583"/>
    </source>
</evidence>
<dbReference type="OrthoDB" id="9847023at2"/>